<dbReference type="GO" id="GO:0006355">
    <property type="term" value="P:regulation of DNA-templated transcription"/>
    <property type="evidence" value="ECO:0007669"/>
    <property type="project" value="TreeGrafter"/>
</dbReference>
<organism evidence="2 3">
    <name type="scientific">Mariniphaga anaerophila</name>
    <dbReference type="NCBI Taxonomy" id="1484053"/>
    <lineage>
        <taxon>Bacteria</taxon>
        <taxon>Pseudomonadati</taxon>
        <taxon>Bacteroidota</taxon>
        <taxon>Bacteroidia</taxon>
        <taxon>Marinilabiliales</taxon>
        <taxon>Prolixibacteraceae</taxon>
        <taxon>Mariniphaga</taxon>
    </lineage>
</organism>
<keyword evidence="1" id="KW-0472">Membrane</keyword>
<dbReference type="OrthoDB" id="1110630at2"/>
<evidence type="ECO:0000313" key="2">
    <source>
        <dbReference type="EMBL" id="SHF91695.1"/>
    </source>
</evidence>
<dbReference type="AlphaFoldDB" id="A0A1M5FJN2"/>
<evidence type="ECO:0008006" key="4">
    <source>
        <dbReference type="Google" id="ProtNLM"/>
    </source>
</evidence>
<name>A0A1M5FJN2_9BACT</name>
<proteinExistence type="predicted"/>
<feature type="transmembrane region" description="Helical" evidence="1">
    <location>
        <begin position="563"/>
        <end position="581"/>
    </location>
</feature>
<dbReference type="SUPFAM" id="SSF50965">
    <property type="entry name" value="Galactose oxidase, central domain"/>
    <property type="match status" value="1"/>
</dbReference>
<dbReference type="Proteomes" id="UP000184164">
    <property type="component" value="Unassembled WGS sequence"/>
</dbReference>
<dbReference type="EMBL" id="FQUM01000013">
    <property type="protein sequence ID" value="SHF91695.1"/>
    <property type="molecule type" value="Genomic_DNA"/>
</dbReference>
<dbReference type="RefSeq" id="WP_073003333.1">
    <property type="nucleotide sequence ID" value="NZ_FQUM01000013.1"/>
</dbReference>
<protein>
    <recommendedName>
        <fullName evidence="4">Two-component response regulator, SAPR family, consists of REC, wHTH and BTAD domains</fullName>
    </recommendedName>
</protein>
<sequence>MSAHKVLLSVFLLAIILVYTNEVYSNDEKVRGLRFYSQEKPVEERTSLVLFPEPINIKQKLELEFEFKIYNKNKFGYIFSIQGGHSKKRMEPLAQFVFHPESSSGEGGYIFNFNGKTQPIIFSMEKENKNWIKCNLKINQDTGLGQISVSGQNYQFQYNNQNIKFLSIKFGQLDFLNGDVAAFDIRDIKCSIGNRKRYYWLLEQDSGTEAIDSINGKKAFVNNPFWLIHKHFLWEEVHSGCYDKMNGVSFDSLNQDILLVNKDSLSRFNTNKNHLKIEHYTHSRPFYTDQNFSLYNQKIEELISFDFHFFKSNGQKAFSSYIPDDKKWTAIEKVSEVEENYNALLLWNRDATRLIKFGGYAHYKYFNKLQLFNFDSLKWEDLSLKGDFVSPRTYASGGLFPKTNKLFIYGGMGNESGLQALGIRKFYDLYEINLDTKTVVKKWEITDDEFDFLPGSEMIINPDDSCAYILGVDSKSDLILYRFSLVDGRYDVVSNALPVKAEGLEGDSYLFYDSKEQALFAVVRESFEKETYSKISIFRLNYPPIGVLTKCKQDKKLSLFQEIIWLALCAGAVLIVFFIVIRRQRAKNIQPDVKEPTRIRKQNSVLLIGGFHVFDKNGTEITYRFSNKLRQLFCTIYLHNFFDVDITNDKLASIFWQGMDKQKITNNRGVSFNHLRNIFKELDGLSLIRKGDQLIIDVGESLYIDMESLYSNLKNSHYNHPENILSFYQLGNLLANESFPGIDIFKENFESKAIETILQIGRNYYSQRKHLSVIETMDIILNQFDTINEKALKVKIKSLYKLKQYKKAKSEYVRFCNEYSEIMNSEYPKQFSELLK</sequence>
<dbReference type="InterPro" id="IPR011043">
    <property type="entry name" value="Gal_Oxase/kelch_b-propeller"/>
</dbReference>
<dbReference type="PANTHER" id="PTHR35807:SF1">
    <property type="entry name" value="TRANSCRIPTIONAL REGULATOR REDD"/>
    <property type="match status" value="1"/>
</dbReference>
<keyword evidence="3" id="KW-1185">Reference proteome</keyword>
<reference evidence="2 3" key="1">
    <citation type="submission" date="2016-11" db="EMBL/GenBank/DDBJ databases">
        <authorList>
            <person name="Jaros S."/>
            <person name="Januszkiewicz K."/>
            <person name="Wedrychowicz H."/>
        </authorList>
    </citation>
    <scope>NUCLEOTIDE SEQUENCE [LARGE SCALE GENOMIC DNA]</scope>
    <source>
        <strain evidence="2 3">DSM 26910</strain>
    </source>
</reference>
<dbReference type="InterPro" id="IPR051677">
    <property type="entry name" value="AfsR-DnrI-RedD_regulator"/>
</dbReference>
<dbReference type="PANTHER" id="PTHR35807">
    <property type="entry name" value="TRANSCRIPTIONAL REGULATOR REDD-RELATED"/>
    <property type="match status" value="1"/>
</dbReference>
<dbReference type="STRING" id="1484053.SAMN05444274_1138"/>
<evidence type="ECO:0000256" key="1">
    <source>
        <dbReference type="SAM" id="Phobius"/>
    </source>
</evidence>
<keyword evidence="1" id="KW-1133">Transmembrane helix</keyword>
<gene>
    <name evidence="2" type="ORF">SAMN05444274_1138</name>
</gene>
<dbReference type="GO" id="GO:0003677">
    <property type="term" value="F:DNA binding"/>
    <property type="evidence" value="ECO:0007669"/>
    <property type="project" value="TreeGrafter"/>
</dbReference>
<dbReference type="InterPro" id="IPR015915">
    <property type="entry name" value="Kelch-typ_b-propeller"/>
</dbReference>
<dbReference type="Gene3D" id="2.120.10.80">
    <property type="entry name" value="Kelch-type beta propeller"/>
    <property type="match status" value="1"/>
</dbReference>
<keyword evidence="1" id="KW-0812">Transmembrane</keyword>
<accession>A0A1M5FJN2</accession>
<evidence type="ECO:0000313" key="3">
    <source>
        <dbReference type="Proteomes" id="UP000184164"/>
    </source>
</evidence>